<dbReference type="GO" id="GO:0005634">
    <property type="term" value="C:nucleus"/>
    <property type="evidence" value="ECO:0007669"/>
    <property type="project" value="UniProtKB-SubCell"/>
</dbReference>
<name>A0A1J7GPT7_LUPAN</name>
<evidence type="ECO:0000256" key="2">
    <source>
        <dbReference type="ARBA" id="ARBA00022723"/>
    </source>
</evidence>
<evidence type="ECO:0000256" key="1">
    <source>
        <dbReference type="ARBA" id="ARBA00004123"/>
    </source>
</evidence>
<dbReference type="InterPro" id="IPR036236">
    <property type="entry name" value="Znf_C2H2_sf"/>
</dbReference>
<dbReference type="Gramene" id="OIV92112">
    <property type="protein sequence ID" value="OIV92112"/>
    <property type="gene ID" value="TanjilG_26970"/>
</dbReference>
<dbReference type="Pfam" id="PF13912">
    <property type="entry name" value="zf-C2H2_6"/>
    <property type="match status" value="2"/>
</dbReference>
<feature type="domain" description="C2H2-type" evidence="10">
    <location>
        <begin position="83"/>
        <end position="110"/>
    </location>
</feature>
<evidence type="ECO:0000256" key="4">
    <source>
        <dbReference type="ARBA" id="ARBA00022771"/>
    </source>
</evidence>
<evidence type="ECO:0000313" key="12">
    <source>
        <dbReference type="Proteomes" id="UP000188354"/>
    </source>
</evidence>
<keyword evidence="3" id="KW-0677">Repeat</keyword>
<keyword evidence="4 9" id="KW-0863">Zinc-finger</keyword>
<keyword evidence="8" id="KW-0539">Nucleus</keyword>
<keyword evidence="7" id="KW-0804">Transcription</keyword>
<dbReference type="GO" id="GO:0006950">
    <property type="term" value="P:response to stress"/>
    <property type="evidence" value="ECO:0007669"/>
    <property type="project" value="TreeGrafter"/>
</dbReference>
<dbReference type="InterPro" id="IPR013087">
    <property type="entry name" value="Znf_C2H2_type"/>
</dbReference>
<protein>
    <recommendedName>
        <fullName evidence="10">C2H2-type domain-containing protein</fullName>
    </recommendedName>
</protein>
<dbReference type="AlphaFoldDB" id="A0A1J7GPT7"/>
<evidence type="ECO:0000256" key="7">
    <source>
        <dbReference type="ARBA" id="ARBA00023163"/>
    </source>
</evidence>
<evidence type="ECO:0000259" key="10">
    <source>
        <dbReference type="PROSITE" id="PS50157"/>
    </source>
</evidence>
<dbReference type="SMART" id="SM00355">
    <property type="entry name" value="ZnF_C2H2"/>
    <property type="match status" value="2"/>
</dbReference>
<dbReference type="GO" id="GO:0010200">
    <property type="term" value="P:response to chitin"/>
    <property type="evidence" value="ECO:0007669"/>
    <property type="project" value="TreeGrafter"/>
</dbReference>
<gene>
    <name evidence="11" type="ORF">TanjilG_26970</name>
</gene>
<dbReference type="GO" id="GO:0008270">
    <property type="term" value="F:zinc ion binding"/>
    <property type="evidence" value="ECO:0007669"/>
    <property type="project" value="UniProtKB-KW"/>
</dbReference>
<keyword evidence="12" id="KW-1185">Reference proteome</keyword>
<proteinExistence type="predicted"/>
<accession>A0A1J7GPT7</accession>
<sequence>MKRQRDIEVLESIDLANCVMLLTHPQPHNPVEFECKTCNRKFSSFQALGGHMTSHKRPKLEAEETIAQAKTLTLTLGHKPKFHKCSICGQEFSLGQALGGHMKRHRGAINEDVSSIKKVVVAKVAPVLKRSNSIRVMWLDLNFTPLENDLNLLFGKMTPKVHAFL</sequence>
<dbReference type="STRING" id="3871.A0A1J7GPT7"/>
<keyword evidence="6" id="KW-0805">Transcription regulation</keyword>
<reference evidence="11 12" key="1">
    <citation type="journal article" date="2017" name="Plant Biotechnol. J.">
        <title>A comprehensive draft genome sequence for lupin (Lupinus angustifolius), an emerging health food: insights into plant-microbe interactions and legume evolution.</title>
        <authorList>
            <person name="Hane J.K."/>
            <person name="Ming Y."/>
            <person name="Kamphuis L.G."/>
            <person name="Nelson M.N."/>
            <person name="Garg G."/>
            <person name="Atkins C.A."/>
            <person name="Bayer P.E."/>
            <person name="Bravo A."/>
            <person name="Bringans S."/>
            <person name="Cannon S."/>
            <person name="Edwards D."/>
            <person name="Foley R."/>
            <person name="Gao L.L."/>
            <person name="Harrison M.J."/>
            <person name="Huang W."/>
            <person name="Hurgobin B."/>
            <person name="Li S."/>
            <person name="Liu C.W."/>
            <person name="McGrath A."/>
            <person name="Morahan G."/>
            <person name="Murray J."/>
            <person name="Weller J."/>
            <person name="Jian J."/>
            <person name="Singh K.B."/>
        </authorList>
    </citation>
    <scope>NUCLEOTIDE SEQUENCE [LARGE SCALE GENOMIC DNA]</scope>
    <source>
        <strain evidence="12">cv. Tanjil</strain>
        <tissue evidence="11">Whole plant</tissue>
    </source>
</reference>
<keyword evidence="5" id="KW-0862">Zinc</keyword>
<evidence type="ECO:0000313" key="11">
    <source>
        <dbReference type="EMBL" id="OIV92112.1"/>
    </source>
</evidence>
<comment type="subcellular location">
    <subcellularLocation>
        <location evidence="1">Nucleus</location>
    </subcellularLocation>
</comment>
<dbReference type="SUPFAM" id="SSF57667">
    <property type="entry name" value="beta-beta-alpha zinc fingers"/>
    <property type="match status" value="1"/>
</dbReference>
<evidence type="ECO:0000256" key="9">
    <source>
        <dbReference type="PROSITE-ProRule" id="PRU00042"/>
    </source>
</evidence>
<feature type="domain" description="C2H2-type" evidence="10">
    <location>
        <begin position="33"/>
        <end position="60"/>
    </location>
</feature>
<dbReference type="EMBL" id="CM007379">
    <property type="protein sequence ID" value="OIV92112.1"/>
    <property type="molecule type" value="Genomic_DNA"/>
</dbReference>
<dbReference type="Gene3D" id="3.30.160.60">
    <property type="entry name" value="Classic Zinc Finger"/>
    <property type="match status" value="1"/>
</dbReference>
<dbReference type="OMA" id="NPVEFEC"/>
<keyword evidence="2" id="KW-0479">Metal-binding</keyword>
<dbReference type="PROSITE" id="PS50157">
    <property type="entry name" value="ZINC_FINGER_C2H2_2"/>
    <property type="match status" value="2"/>
</dbReference>
<evidence type="ECO:0000256" key="5">
    <source>
        <dbReference type="ARBA" id="ARBA00022833"/>
    </source>
</evidence>
<organism evidence="11 12">
    <name type="scientific">Lupinus angustifolius</name>
    <name type="common">Narrow-leaved blue lupine</name>
    <dbReference type="NCBI Taxonomy" id="3871"/>
    <lineage>
        <taxon>Eukaryota</taxon>
        <taxon>Viridiplantae</taxon>
        <taxon>Streptophyta</taxon>
        <taxon>Embryophyta</taxon>
        <taxon>Tracheophyta</taxon>
        <taxon>Spermatophyta</taxon>
        <taxon>Magnoliopsida</taxon>
        <taxon>eudicotyledons</taxon>
        <taxon>Gunneridae</taxon>
        <taxon>Pentapetalae</taxon>
        <taxon>rosids</taxon>
        <taxon>fabids</taxon>
        <taxon>Fabales</taxon>
        <taxon>Fabaceae</taxon>
        <taxon>Papilionoideae</taxon>
        <taxon>50 kb inversion clade</taxon>
        <taxon>genistoids sensu lato</taxon>
        <taxon>core genistoids</taxon>
        <taxon>Genisteae</taxon>
        <taxon>Lupinus</taxon>
    </lineage>
</organism>
<evidence type="ECO:0000256" key="3">
    <source>
        <dbReference type="ARBA" id="ARBA00022737"/>
    </source>
</evidence>
<dbReference type="PROSITE" id="PS00028">
    <property type="entry name" value="ZINC_FINGER_C2H2_1"/>
    <property type="match status" value="2"/>
</dbReference>
<evidence type="ECO:0000256" key="8">
    <source>
        <dbReference type="ARBA" id="ARBA00023242"/>
    </source>
</evidence>
<dbReference type="PANTHER" id="PTHR26374:SF360">
    <property type="entry name" value="ZINC FINGER PROTEIN ZAT18"/>
    <property type="match status" value="1"/>
</dbReference>
<dbReference type="Proteomes" id="UP000188354">
    <property type="component" value="Chromosome LG19"/>
</dbReference>
<dbReference type="PANTHER" id="PTHR26374">
    <property type="entry name" value="ZINC FINGER PROTEIN ZAT5"/>
    <property type="match status" value="1"/>
</dbReference>
<evidence type="ECO:0000256" key="6">
    <source>
        <dbReference type="ARBA" id="ARBA00023015"/>
    </source>
</evidence>